<dbReference type="AlphaFoldDB" id="W0F3F3"/>
<evidence type="ECO:0000313" key="2">
    <source>
        <dbReference type="Proteomes" id="UP000003586"/>
    </source>
</evidence>
<protein>
    <submittedName>
        <fullName evidence="1">Uncharacterized protein</fullName>
    </submittedName>
</protein>
<dbReference type="KEGG" id="nso:NIASO_09775"/>
<name>W0F3F3_9BACT</name>
<reference evidence="1 2" key="1">
    <citation type="submission" date="2013-12" db="EMBL/GenBank/DDBJ databases">
        <authorList>
            <consortium name="DOE Joint Genome Institute"/>
            <person name="Eisen J."/>
            <person name="Huntemann M."/>
            <person name="Han J."/>
            <person name="Chen A."/>
            <person name="Kyrpides N."/>
            <person name="Mavromatis K."/>
            <person name="Markowitz V."/>
            <person name="Palaniappan K."/>
            <person name="Ivanova N."/>
            <person name="Schaumberg A."/>
            <person name="Pati A."/>
            <person name="Liolios K."/>
            <person name="Nordberg H.P."/>
            <person name="Cantor M.N."/>
            <person name="Hua S.X."/>
            <person name="Woyke T."/>
        </authorList>
    </citation>
    <scope>NUCLEOTIDE SEQUENCE [LARGE SCALE GENOMIC DNA]</scope>
    <source>
        <strain evidence="2">DSM 19437</strain>
    </source>
</reference>
<evidence type="ECO:0000313" key="1">
    <source>
        <dbReference type="EMBL" id="AHF17557.1"/>
    </source>
</evidence>
<dbReference type="HOGENOM" id="CLU_2410226_0_0_10"/>
<keyword evidence="2" id="KW-1185">Reference proteome</keyword>
<sequence length="92" mass="10834">MDTGRPIRHDLNPEDVSNYFNHFQKMCTHDRKETGRNFEVDKRILKQRTPDGAVTKFMTLNYGFVLLRQERRVYSLLDVEDMGSIGASCYFL</sequence>
<dbReference type="EMBL" id="CP007035">
    <property type="protein sequence ID" value="AHF17557.1"/>
    <property type="molecule type" value="Genomic_DNA"/>
</dbReference>
<dbReference type="Proteomes" id="UP000003586">
    <property type="component" value="Chromosome"/>
</dbReference>
<organism evidence="1 2">
    <name type="scientific">Niabella soli DSM 19437</name>
    <dbReference type="NCBI Taxonomy" id="929713"/>
    <lineage>
        <taxon>Bacteria</taxon>
        <taxon>Pseudomonadati</taxon>
        <taxon>Bacteroidota</taxon>
        <taxon>Chitinophagia</taxon>
        <taxon>Chitinophagales</taxon>
        <taxon>Chitinophagaceae</taxon>
        <taxon>Niabella</taxon>
    </lineage>
</organism>
<accession>W0F3F3</accession>
<proteinExistence type="predicted"/>
<gene>
    <name evidence="1" type="ORF">NIASO_09775</name>
</gene>